<comment type="caution">
    <text evidence="1">The sequence shown here is derived from an EMBL/GenBank/DDBJ whole genome shotgun (WGS) entry which is preliminary data.</text>
</comment>
<evidence type="ECO:0000313" key="1">
    <source>
        <dbReference type="EMBL" id="TCZ73830.1"/>
    </source>
</evidence>
<gene>
    <name evidence="1" type="ORF">E0486_03880</name>
</gene>
<accession>A0A4R4E534</accession>
<organism evidence="1 2">
    <name type="scientific">Flaviaesturariibacter aridisoli</name>
    <dbReference type="NCBI Taxonomy" id="2545761"/>
    <lineage>
        <taxon>Bacteria</taxon>
        <taxon>Pseudomonadati</taxon>
        <taxon>Bacteroidota</taxon>
        <taxon>Chitinophagia</taxon>
        <taxon>Chitinophagales</taxon>
        <taxon>Chitinophagaceae</taxon>
        <taxon>Flaviaestuariibacter</taxon>
    </lineage>
</organism>
<name>A0A4R4E534_9BACT</name>
<proteinExistence type="predicted"/>
<dbReference type="AlphaFoldDB" id="A0A4R4E534"/>
<reference evidence="1 2" key="1">
    <citation type="submission" date="2019-03" db="EMBL/GenBank/DDBJ databases">
        <authorList>
            <person name="Kim M.K.M."/>
        </authorList>
    </citation>
    <scope>NUCLEOTIDE SEQUENCE [LARGE SCALE GENOMIC DNA]</scope>
    <source>
        <strain evidence="1 2">17J68-15</strain>
    </source>
</reference>
<dbReference type="Proteomes" id="UP000295164">
    <property type="component" value="Unassembled WGS sequence"/>
</dbReference>
<dbReference type="EMBL" id="SKFH01000004">
    <property type="protein sequence ID" value="TCZ73830.1"/>
    <property type="molecule type" value="Genomic_DNA"/>
</dbReference>
<sequence>MNGSESHAPLLLRKTTEMVRELVPKSLRQEIYMNQHGLTLCRRRRFCPECGKTIIYYTVECSTFDMGLYINKDYFEDLLGNDFIHWPVETLFEEFEKGGLLLWKGEFLLQKGTSKDDGEVTISKSSGDEVIELVLSGGRFNDLQDVLDYTVDNFYADINSGDHKIEIRA</sequence>
<keyword evidence="2" id="KW-1185">Reference proteome</keyword>
<evidence type="ECO:0000313" key="2">
    <source>
        <dbReference type="Proteomes" id="UP000295164"/>
    </source>
</evidence>
<protein>
    <submittedName>
        <fullName evidence="1">Uncharacterized protein</fullName>
    </submittedName>
</protein>